<evidence type="ECO:0000313" key="10">
    <source>
        <dbReference type="Proteomes" id="UP001589628"/>
    </source>
</evidence>
<dbReference type="EMBL" id="JBHLZN010000003">
    <property type="protein sequence ID" value="MFB9886859.1"/>
    <property type="molecule type" value="Genomic_DNA"/>
</dbReference>
<dbReference type="Proteomes" id="UP001589628">
    <property type="component" value="Unassembled WGS sequence"/>
</dbReference>
<protein>
    <recommendedName>
        <fullName evidence="7">Spermidine/putrescine import ATP-binding protein PotA</fullName>
        <ecNumber evidence="7">7.6.2.11</ecNumber>
    </recommendedName>
</protein>
<dbReference type="InterPro" id="IPR003439">
    <property type="entry name" value="ABC_transporter-like_ATP-bd"/>
</dbReference>
<accession>A0ABV5ZFG7</accession>
<evidence type="ECO:0000256" key="6">
    <source>
        <dbReference type="ARBA" id="ARBA00023136"/>
    </source>
</evidence>
<dbReference type="Pfam" id="PF08402">
    <property type="entry name" value="TOBE_2"/>
    <property type="match status" value="1"/>
</dbReference>
<dbReference type="InterPro" id="IPR005893">
    <property type="entry name" value="PotA-like"/>
</dbReference>
<dbReference type="InterPro" id="IPR050093">
    <property type="entry name" value="ABC_SmlMolc_Importer"/>
</dbReference>
<evidence type="ECO:0000256" key="4">
    <source>
        <dbReference type="ARBA" id="ARBA00022840"/>
    </source>
</evidence>
<keyword evidence="6 7" id="KW-0472">Membrane</keyword>
<keyword evidence="3 7" id="KW-0547">Nucleotide-binding</keyword>
<evidence type="ECO:0000256" key="1">
    <source>
        <dbReference type="ARBA" id="ARBA00022448"/>
    </source>
</evidence>
<comment type="catalytic activity">
    <reaction evidence="7">
        <text>ATP + H2O + polyamine-[polyamine-binding protein]Side 1 = ADP + phosphate + polyamineSide 2 + [polyamine-binding protein]Side 1.</text>
        <dbReference type="EC" id="7.6.2.11"/>
    </reaction>
</comment>
<dbReference type="GO" id="GO:0005524">
    <property type="term" value="F:ATP binding"/>
    <property type="evidence" value="ECO:0007669"/>
    <property type="project" value="UniProtKB-KW"/>
</dbReference>
<evidence type="ECO:0000256" key="2">
    <source>
        <dbReference type="ARBA" id="ARBA00022475"/>
    </source>
</evidence>
<comment type="similarity">
    <text evidence="7">Belongs to the ABC transporter superfamily. Spermidine/putrescine importer (TC 3.A.1.11.1) family.</text>
</comment>
<evidence type="ECO:0000256" key="7">
    <source>
        <dbReference type="RuleBase" id="RU364083"/>
    </source>
</evidence>
<dbReference type="EC" id="7.6.2.11" evidence="7"/>
<name>A0ABV5ZFG7_9GAMM</name>
<keyword evidence="1 7" id="KW-0813">Transport</keyword>
<evidence type="ECO:0000259" key="8">
    <source>
        <dbReference type="PROSITE" id="PS50893"/>
    </source>
</evidence>
<feature type="domain" description="ABC transporter" evidence="8">
    <location>
        <begin position="6"/>
        <end position="237"/>
    </location>
</feature>
<proteinExistence type="inferred from homology"/>
<gene>
    <name evidence="7" type="primary">potA</name>
    <name evidence="9" type="ORF">ACFFLH_10575</name>
</gene>
<dbReference type="InterPro" id="IPR008995">
    <property type="entry name" value="Mo/tungstate-bd_C_term_dom"/>
</dbReference>
<dbReference type="PROSITE" id="PS50893">
    <property type="entry name" value="ABC_TRANSPORTER_2"/>
    <property type="match status" value="1"/>
</dbReference>
<dbReference type="PROSITE" id="PS00211">
    <property type="entry name" value="ABC_TRANSPORTER_1"/>
    <property type="match status" value="1"/>
</dbReference>
<dbReference type="InterPro" id="IPR003593">
    <property type="entry name" value="AAA+_ATPase"/>
</dbReference>
<dbReference type="SUPFAM" id="SSF50331">
    <property type="entry name" value="MOP-like"/>
    <property type="match status" value="1"/>
</dbReference>
<dbReference type="InterPro" id="IPR017871">
    <property type="entry name" value="ABC_transporter-like_CS"/>
</dbReference>
<dbReference type="InterPro" id="IPR013611">
    <property type="entry name" value="Transp-assoc_OB_typ2"/>
</dbReference>
<dbReference type="SMART" id="SM00382">
    <property type="entry name" value="AAA"/>
    <property type="match status" value="1"/>
</dbReference>
<dbReference type="Gene3D" id="3.40.50.300">
    <property type="entry name" value="P-loop containing nucleotide triphosphate hydrolases"/>
    <property type="match status" value="1"/>
</dbReference>
<keyword evidence="2 7" id="KW-1003">Cell membrane</keyword>
<dbReference type="SUPFAM" id="SSF52540">
    <property type="entry name" value="P-loop containing nucleoside triphosphate hydrolases"/>
    <property type="match status" value="1"/>
</dbReference>
<dbReference type="PANTHER" id="PTHR42781:SF6">
    <property type="entry name" value="SPERMIDINE_PUTRESCINE IMPORT ATP-BINDING PROTEIN POTA"/>
    <property type="match status" value="1"/>
</dbReference>
<evidence type="ECO:0000256" key="3">
    <source>
        <dbReference type="ARBA" id="ARBA00022741"/>
    </source>
</evidence>
<comment type="subunit">
    <text evidence="7">The complex is composed of two ATP-binding proteins (PotA), two transmembrane proteins (PotB and PotC) and a solute-binding protein (PotD).</text>
</comment>
<dbReference type="NCBIfam" id="TIGR01187">
    <property type="entry name" value="potA"/>
    <property type="match status" value="1"/>
</dbReference>
<evidence type="ECO:0000313" key="9">
    <source>
        <dbReference type="EMBL" id="MFB9886859.1"/>
    </source>
</evidence>
<keyword evidence="10" id="KW-1185">Reference proteome</keyword>
<comment type="function">
    <text evidence="7">Part of the ABC transporter complex PotABCD involved in spermidine/putrescine import. Responsible for energy coupling to the transport system.</text>
</comment>
<dbReference type="Pfam" id="PF00005">
    <property type="entry name" value="ABC_tran"/>
    <property type="match status" value="1"/>
</dbReference>
<comment type="caution">
    <text evidence="9">The sequence shown here is derived from an EMBL/GenBank/DDBJ whole genome shotgun (WGS) entry which is preliminary data.</text>
</comment>
<dbReference type="Gene3D" id="2.40.50.100">
    <property type="match status" value="1"/>
</dbReference>
<dbReference type="PANTHER" id="PTHR42781">
    <property type="entry name" value="SPERMIDINE/PUTRESCINE IMPORT ATP-BINDING PROTEIN POTA"/>
    <property type="match status" value="1"/>
</dbReference>
<keyword evidence="5 7" id="KW-1278">Translocase</keyword>
<keyword evidence="4 7" id="KW-0067">ATP-binding</keyword>
<sequence>MTHPYVRFDQVQKSYDGEHLVVKNFNLDIAKGEFVTMLGPSGSGKTTCLMMLAGFETATQGEIYINQTPVNHLSPHKRDIGMVFQNYALFPHMTVAENLAFPLRVRKLPQAEIEQRVKRALEMIELPQVANRRPAQLSGGQQQRVALARALVFEPQLVLMDEPLGALDKQLREQMQYEIKHLHERLGITVLYVTHDQTEALTMSDRIAVFNYGEVQQLASPTELYEAPSNAFVAQFIGENNRLKGRVSQVVAGQTCLVELGNGQVQALPVCVDQPGQATEVSIRPERVSLQPEQDGCDNQFEAKLLEWIYHGDHLRLRMQLLGQDDFIAKVPNGSTAPSLVPGQHLQVGWHSRDCRALDAGGGA</sequence>
<organism evidence="9 10">
    <name type="scientific">Balneatrix alpica</name>
    <dbReference type="NCBI Taxonomy" id="75684"/>
    <lineage>
        <taxon>Bacteria</taxon>
        <taxon>Pseudomonadati</taxon>
        <taxon>Pseudomonadota</taxon>
        <taxon>Gammaproteobacteria</taxon>
        <taxon>Oceanospirillales</taxon>
        <taxon>Balneatrichaceae</taxon>
        <taxon>Balneatrix</taxon>
    </lineage>
</organism>
<reference evidence="9 10" key="1">
    <citation type="submission" date="2024-09" db="EMBL/GenBank/DDBJ databases">
        <authorList>
            <person name="Sun Q."/>
            <person name="Mori K."/>
        </authorList>
    </citation>
    <scope>NUCLEOTIDE SEQUENCE [LARGE SCALE GENOMIC DNA]</scope>
    <source>
        <strain evidence="9 10">ATCC 51285</strain>
    </source>
</reference>
<dbReference type="RefSeq" id="WP_027312309.1">
    <property type="nucleotide sequence ID" value="NZ_JBHLZN010000003.1"/>
</dbReference>
<evidence type="ECO:0000256" key="5">
    <source>
        <dbReference type="ARBA" id="ARBA00022967"/>
    </source>
</evidence>
<dbReference type="InterPro" id="IPR027417">
    <property type="entry name" value="P-loop_NTPase"/>
</dbReference>